<dbReference type="NCBIfam" id="TIGR01845">
    <property type="entry name" value="outer_NodT"/>
    <property type="match status" value="1"/>
</dbReference>
<dbReference type="Gene3D" id="2.20.200.10">
    <property type="entry name" value="Outer membrane efflux proteins (OEP)"/>
    <property type="match status" value="1"/>
</dbReference>
<keyword evidence="2" id="KW-1134">Transmembrane beta strand</keyword>
<protein>
    <submittedName>
        <fullName evidence="3">Multidrug transporter</fullName>
    </submittedName>
</protein>
<proteinExistence type="inferred from homology"/>
<dbReference type="InterPro" id="IPR003423">
    <property type="entry name" value="OMP_efflux"/>
</dbReference>
<dbReference type="Proteomes" id="UP000242792">
    <property type="component" value="Chromosome"/>
</dbReference>
<dbReference type="Pfam" id="PF02321">
    <property type="entry name" value="OEP"/>
    <property type="match status" value="2"/>
</dbReference>
<dbReference type="Gene3D" id="1.20.1600.10">
    <property type="entry name" value="Outer membrane efflux proteins (OEP)"/>
    <property type="match status" value="1"/>
</dbReference>
<feature type="signal peptide" evidence="2">
    <location>
        <begin position="1"/>
        <end position="19"/>
    </location>
</feature>
<keyword evidence="2" id="KW-0449">Lipoprotein</keyword>
<dbReference type="EMBL" id="CP020121">
    <property type="protein sequence ID" value="AQZ98269.1"/>
    <property type="molecule type" value="Genomic_DNA"/>
</dbReference>
<comment type="similarity">
    <text evidence="1 2">Belongs to the outer membrane factor (OMF) (TC 1.B.17) family.</text>
</comment>
<keyword evidence="2" id="KW-0732">Signal</keyword>
<reference evidence="3 4" key="1">
    <citation type="submission" date="2017-03" db="EMBL/GenBank/DDBJ databases">
        <title>Rapid Whole Genome Sequencing of Comamonas kerstersii Causing Continuous ambulatory Peritoneal Dialysis-Associated Peritonitis.</title>
        <authorList>
            <person name="Zheng B."/>
        </authorList>
    </citation>
    <scope>NUCLEOTIDE SEQUENCE [LARGE SCALE GENOMIC DNA]</scope>
    <source>
        <strain evidence="3 4">8943</strain>
    </source>
</reference>
<dbReference type="RefSeq" id="WP_054065467.1">
    <property type="nucleotide sequence ID" value="NZ_CP020121.1"/>
</dbReference>
<dbReference type="PROSITE" id="PS51257">
    <property type="entry name" value="PROKAR_LIPOPROTEIN"/>
    <property type="match status" value="1"/>
</dbReference>
<dbReference type="GeneID" id="83039330"/>
<dbReference type="PANTHER" id="PTHR30203:SF32">
    <property type="entry name" value="CATION EFFLUX SYSTEM PROTEIN CUSC"/>
    <property type="match status" value="1"/>
</dbReference>
<evidence type="ECO:0000256" key="1">
    <source>
        <dbReference type="ARBA" id="ARBA00007613"/>
    </source>
</evidence>
<dbReference type="PANTHER" id="PTHR30203">
    <property type="entry name" value="OUTER MEMBRANE CATION EFFLUX PROTEIN"/>
    <property type="match status" value="1"/>
</dbReference>
<keyword evidence="2" id="KW-0812">Transmembrane</keyword>
<name>A0A1V0BEB0_9BURK</name>
<organism evidence="3 4">
    <name type="scientific">Comamonas kerstersii</name>
    <dbReference type="NCBI Taxonomy" id="225992"/>
    <lineage>
        <taxon>Bacteria</taxon>
        <taxon>Pseudomonadati</taxon>
        <taxon>Pseudomonadota</taxon>
        <taxon>Betaproteobacteria</taxon>
        <taxon>Burkholderiales</taxon>
        <taxon>Comamonadaceae</taxon>
        <taxon>Comamonas</taxon>
    </lineage>
</organism>
<dbReference type="AlphaFoldDB" id="A0A1V0BEB0"/>
<dbReference type="SUPFAM" id="SSF56954">
    <property type="entry name" value="Outer membrane efflux proteins (OEP)"/>
    <property type="match status" value="1"/>
</dbReference>
<evidence type="ECO:0000256" key="2">
    <source>
        <dbReference type="RuleBase" id="RU362097"/>
    </source>
</evidence>
<evidence type="ECO:0000313" key="3">
    <source>
        <dbReference type="EMBL" id="AQZ98269.1"/>
    </source>
</evidence>
<sequence length="465" mass="50839">MKAMAMTLLALALAGCSLAPKYERPAAPVPQAYDTPAAEGLAAMPQDWRGYFNDPALQAWIEAALKNNRNLRVAALRIQEARALYGVQQADRLPSIDGVGEYSRGRDAEPGQPRMPVADRYRAAVGISAFELDFFGRVKSLSDAALSRYLASEEAHRAATLSLVSETATAYFNQRSLAEQLRLTESTLAVREASLKLTQRRYDAGLETAVGLRTAQMLVESSRATHAELSREYRQAVHTLGLLAGDFSLPPDADAVTLESQSLTPLAAGLPSTLLVRRPDLRQAEDTLRAANADIGAARAAFFPSVQLTTDIGTTAGSFSDLFGSGTGTWSFVPKLTLPIFNAGRNSANLSLAETRKDIAVAQYEGSIQQAFREVADALSARDTLRAQIDAQRKVRDADRDRQRLTERRYERGVASYLEMLEAQRSLFESEQEFIRLQQRRLVNAVELYKALGGWEQADPPGISG</sequence>
<feature type="chain" id="PRO_5010598709" evidence="2">
    <location>
        <begin position="20"/>
        <end position="465"/>
    </location>
</feature>
<dbReference type="GO" id="GO:0005886">
    <property type="term" value="C:plasma membrane"/>
    <property type="evidence" value="ECO:0007669"/>
    <property type="project" value="UniProtKB-SubCell"/>
</dbReference>
<keyword evidence="2" id="KW-0472">Membrane</keyword>
<keyword evidence="2" id="KW-0564">Palmitate</keyword>
<dbReference type="InterPro" id="IPR010131">
    <property type="entry name" value="MdtP/NodT-like"/>
</dbReference>
<gene>
    <name evidence="3" type="ORF">B5M06_08345</name>
</gene>
<accession>A0A1V0BEB0</accession>
<evidence type="ECO:0000313" key="4">
    <source>
        <dbReference type="Proteomes" id="UP000242792"/>
    </source>
</evidence>
<dbReference type="OrthoDB" id="9770517at2"/>
<dbReference type="KEGG" id="cke:B5M06_08345"/>
<comment type="subcellular location">
    <subcellularLocation>
        <location evidence="2">Cell membrane</location>
        <topology evidence="2">Lipid-anchor</topology>
    </subcellularLocation>
</comment>
<dbReference type="GO" id="GO:0015562">
    <property type="term" value="F:efflux transmembrane transporter activity"/>
    <property type="evidence" value="ECO:0007669"/>
    <property type="project" value="InterPro"/>
</dbReference>